<keyword evidence="3" id="KW-1185">Reference proteome</keyword>
<dbReference type="Proteomes" id="UP000809910">
    <property type="component" value="Unassembled WGS sequence"/>
</dbReference>
<dbReference type="RefSeq" id="WP_203110266.1">
    <property type="nucleotide sequence ID" value="NZ_JADOBG010000013.1"/>
</dbReference>
<feature type="region of interest" description="Disordered" evidence="1">
    <location>
        <begin position="59"/>
        <end position="88"/>
    </location>
</feature>
<feature type="region of interest" description="Disordered" evidence="1">
    <location>
        <begin position="1"/>
        <end position="22"/>
    </location>
</feature>
<proteinExistence type="predicted"/>
<evidence type="ECO:0000256" key="1">
    <source>
        <dbReference type="SAM" id="MobiDB-lite"/>
    </source>
</evidence>
<dbReference type="EMBL" id="JADWVN010000014">
    <property type="protein sequence ID" value="MBL7526508.1"/>
    <property type="molecule type" value="Genomic_DNA"/>
</dbReference>
<protein>
    <submittedName>
        <fullName evidence="2">Uncharacterized protein</fullName>
    </submittedName>
</protein>
<comment type="caution">
    <text evidence="2">The sequence shown here is derived from an EMBL/GenBank/DDBJ whole genome shotgun (WGS) entry which is preliminary data.</text>
</comment>
<evidence type="ECO:0000313" key="3">
    <source>
        <dbReference type="Proteomes" id="UP000809910"/>
    </source>
</evidence>
<gene>
    <name evidence="2" type="ORF">I5282_07985</name>
</gene>
<name>A0ABS1WAW7_9GAMM</name>
<accession>A0ABS1WAW7</accession>
<feature type="compositionally biased region" description="Acidic residues" evidence="1">
    <location>
        <begin position="60"/>
        <end position="77"/>
    </location>
</feature>
<sequence>MKINPNKFFRLNENKGSTDDKRIKQDETPYKYTQKAKGTLHHYINAEVRDVLEELHGDYQDDYDSDSDYEMNSEEDSIGMGSSIRVGH</sequence>
<organism evidence="2 3">
    <name type="scientific">Legionella bononiensis</name>
    <dbReference type="NCBI Taxonomy" id="2793102"/>
    <lineage>
        <taxon>Bacteria</taxon>
        <taxon>Pseudomonadati</taxon>
        <taxon>Pseudomonadota</taxon>
        <taxon>Gammaproteobacteria</taxon>
        <taxon>Legionellales</taxon>
        <taxon>Legionellaceae</taxon>
        <taxon>Legionella</taxon>
    </lineage>
</organism>
<evidence type="ECO:0000313" key="2">
    <source>
        <dbReference type="EMBL" id="MBL7526508.1"/>
    </source>
</evidence>
<feature type="compositionally biased region" description="Basic and acidic residues" evidence="1">
    <location>
        <begin position="10"/>
        <end position="22"/>
    </location>
</feature>
<reference evidence="2 3" key="1">
    <citation type="submission" date="2020-12" db="EMBL/GenBank/DDBJ databases">
        <title>WGS of Legionella: environmental sample.</title>
        <authorList>
            <person name="Cristino S."/>
            <person name="Girolamini L."/>
            <person name="Salaris S."/>
            <person name="Pascale M.R."/>
            <person name="Mazzotta M."/>
            <person name="Orsini M."/>
            <person name="Grottola A."/>
        </authorList>
    </citation>
    <scope>NUCLEOTIDE SEQUENCE [LARGE SCALE GENOMIC DNA]</scope>
    <source>
        <strain evidence="2 3">30cs62</strain>
    </source>
</reference>